<dbReference type="AlphaFoldDB" id="A0A1A9ZX49"/>
<feature type="compositionally biased region" description="Low complexity" evidence="2">
    <location>
        <begin position="163"/>
        <end position="172"/>
    </location>
</feature>
<dbReference type="InterPro" id="IPR014710">
    <property type="entry name" value="RmlC-like_jellyroll"/>
</dbReference>
<evidence type="ECO:0000313" key="4">
    <source>
        <dbReference type="Proteomes" id="UP000092445"/>
    </source>
</evidence>
<dbReference type="VEuPathDB" id="VectorBase:GPAI027819"/>
<dbReference type="STRING" id="7398.A0A1A9ZX49"/>
<accession>A0A1A9ZX49</accession>
<dbReference type="GO" id="GO:0005886">
    <property type="term" value="C:plasma membrane"/>
    <property type="evidence" value="ECO:0007669"/>
    <property type="project" value="TreeGrafter"/>
</dbReference>
<dbReference type="PANTHER" id="PTHR45638">
    <property type="entry name" value="CYCLIC NUCLEOTIDE-GATED CATION CHANNEL SUBUNIT A"/>
    <property type="match status" value="1"/>
</dbReference>
<dbReference type="GO" id="GO:0030553">
    <property type="term" value="F:cGMP binding"/>
    <property type="evidence" value="ECO:0007669"/>
    <property type="project" value="TreeGrafter"/>
</dbReference>
<evidence type="ECO:0000256" key="2">
    <source>
        <dbReference type="SAM" id="MobiDB-lite"/>
    </source>
</evidence>
<dbReference type="GO" id="GO:0005223">
    <property type="term" value="F:intracellularly cGMP-activated cation channel activity"/>
    <property type="evidence" value="ECO:0007669"/>
    <property type="project" value="TreeGrafter"/>
</dbReference>
<reference evidence="4" key="1">
    <citation type="submission" date="2014-03" db="EMBL/GenBank/DDBJ databases">
        <authorList>
            <person name="Aksoy S."/>
            <person name="Warren W."/>
            <person name="Wilson R.K."/>
        </authorList>
    </citation>
    <scope>NUCLEOTIDE SEQUENCE [LARGE SCALE GENOMIC DNA]</scope>
    <source>
        <strain evidence="4">IAEA</strain>
    </source>
</reference>
<evidence type="ECO:0000313" key="3">
    <source>
        <dbReference type="EnsemblMetazoa" id="GPAI027819-PA"/>
    </source>
</evidence>
<dbReference type="PANTHER" id="PTHR45638:SF4">
    <property type="entry name" value="CYCLIC NUCLEOTIDE-BINDING DOMAIN-CONTAINING PROTEIN"/>
    <property type="match status" value="1"/>
</dbReference>
<sequence length="290" mass="32649">MLANSDYKKKGLCRVFSPYCSLGNRRTASVRSVGYSDLFVLSKKDMWDVLKEYPAARVRLEAIAVKRLEKYKKAPLEKVQYFNTVAMGRCQSTPGLVESCGRTTLEDMYLPPPSVPLVPHSMQQLSRHEYQLQQQTQSLAYSRAPSPRTSQTYTERIIRTVESPGSMSPSVHSSDDRPRSRATSHHSTRPQSQPKCYGTGTSATSGGGGGTTPLLGSHEALEDEIKRLRERLHTVESENQALNTKLSQQQWNLENRLAEIEMQICRVSSTSSLDPEHEAEEMERNRESII</sequence>
<feature type="region of interest" description="Disordered" evidence="2">
    <location>
        <begin position="119"/>
        <end position="216"/>
    </location>
</feature>
<dbReference type="Gene3D" id="2.60.120.10">
    <property type="entry name" value="Jelly Rolls"/>
    <property type="match status" value="1"/>
</dbReference>
<feature type="coiled-coil region" evidence="1">
    <location>
        <begin position="218"/>
        <end position="263"/>
    </location>
</feature>
<reference evidence="3" key="2">
    <citation type="submission" date="2020-05" db="UniProtKB">
        <authorList>
            <consortium name="EnsemblMetazoa"/>
        </authorList>
    </citation>
    <scope>IDENTIFICATION</scope>
    <source>
        <strain evidence="3">IAEA</strain>
    </source>
</reference>
<dbReference type="Proteomes" id="UP000092445">
    <property type="component" value="Unassembled WGS sequence"/>
</dbReference>
<evidence type="ECO:0008006" key="5">
    <source>
        <dbReference type="Google" id="ProtNLM"/>
    </source>
</evidence>
<evidence type="ECO:0000256" key="1">
    <source>
        <dbReference type="SAM" id="Coils"/>
    </source>
</evidence>
<dbReference type="SUPFAM" id="SSF51206">
    <property type="entry name" value="cAMP-binding domain-like"/>
    <property type="match status" value="1"/>
</dbReference>
<dbReference type="InterPro" id="IPR018490">
    <property type="entry name" value="cNMP-bd_dom_sf"/>
</dbReference>
<proteinExistence type="predicted"/>
<dbReference type="InterPro" id="IPR050866">
    <property type="entry name" value="CNG_cation_channel"/>
</dbReference>
<keyword evidence="1" id="KW-0175">Coiled coil</keyword>
<protein>
    <recommendedName>
        <fullName evidence="5">Cyclic nucleotide-binding domain-containing protein</fullName>
    </recommendedName>
</protein>
<dbReference type="EnsemblMetazoa" id="GPAI027819-RA">
    <property type="protein sequence ID" value="GPAI027819-PA"/>
    <property type="gene ID" value="GPAI027819"/>
</dbReference>
<organism evidence="3 4">
    <name type="scientific">Glossina pallidipes</name>
    <name type="common">Tsetse fly</name>
    <dbReference type="NCBI Taxonomy" id="7398"/>
    <lineage>
        <taxon>Eukaryota</taxon>
        <taxon>Metazoa</taxon>
        <taxon>Ecdysozoa</taxon>
        <taxon>Arthropoda</taxon>
        <taxon>Hexapoda</taxon>
        <taxon>Insecta</taxon>
        <taxon>Pterygota</taxon>
        <taxon>Neoptera</taxon>
        <taxon>Endopterygota</taxon>
        <taxon>Diptera</taxon>
        <taxon>Brachycera</taxon>
        <taxon>Muscomorpha</taxon>
        <taxon>Hippoboscoidea</taxon>
        <taxon>Glossinidae</taxon>
        <taxon>Glossina</taxon>
    </lineage>
</organism>
<feature type="region of interest" description="Disordered" evidence="2">
    <location>
        <begin position="271"/>
        <end position="290"/>
    </location>
</feature>
<dbReference type="GO" id="GO:0017071">
    <property type="term" value="C:intracellular cyclic nucleotide activated cation channel complex"/>
    <property type="evidence" value="ECO:0007669"/>
    <property type="project" value="TreeGrafter"/>
</dbReference>
<keyword evidence="4" id="KW-1185">Reference proteome</keyword>
<name>A0A1A9ZX49_GLOPL</name>
<feature type="compositionally biased region" description="Polar residues" evidence="2">
    <location>
        <begin position="131"/>
        <end position="140"/>
    </location>
</feature>
<dbReference type="GO" id="GO:0044877">
    <property type="term" value="F:protein-containing complex binding"/>
    <property type="evidence" value="ECO:0007669"/>
    <property type="project" value="TreeGrafter"/>
</dbReference>
<dbReference type="GO" id="GO:0005222">
    <property type="term" value="F:intracellularly cAMP-activated cation channel activity"/>
    <property type="evidence" value="ECO:0007669"/>
    <property type="project" value="TreeGrafter"/>
</dbReference>